<evidence type="ECO:0000256" key="3">
    <source>
        <dbReference type="SAM" id="Phobius"/>
    </source>
</evidence>
<feature type="transmembrane region" description="Helical" evidence="3">
    <location>
        <begin position="20"/>
        <end position="47"/>
    </location>
</feature>
<dbReference type="PANTHER" id="PTHR10605">
    <property type="entry name" value="HEPARAN SULFATE SULFOTRANSFERASE"/>
    <property type="match status" value="1"/>
</dbReference>
<keyword evidence="3" id="KW-0472">Membrane</keyword>
<dbReference type="PANTHER" id="PTHR10605:SF72">
    <property type="entry name" value="HEPARAN SULFATE 3-O SULFOTRANSFERASE-B, ISOFORM A"/>
    <property type="match status" value="1"/>
</dbReference>
<dbReference type="Gene3D" id="3.40.50.300">
    <property type="entry name" value="P-loop containing nucleotide triphosphate hydrolases"/>
    <property type="match status" value="1"/>
</dbReference>
<protein>
    <submittedName>
        <fullName evidence="5">Heparan sulfate glucosamine 3-O-sulfotransferase 2-like</fullName>
    </submittedName>
</protein>
<keyword evidence="3" id="KW-1133">Transmembrane helix</keyword>
<dbReference type="RefSeq" id="XP_014679797.1">
    <property type="nucleotide sequence ID" value="XM_014824311.1"/>
</dbReference>
<name>A0ABM1F5S6_PRICU</name>
<accession>A0ABM1F5S6</accession>
<organism evidence="4 5">
    <name type="scientific">Priapulus caudatus</name>
    <name type="common">Priapulid worm</name>
    <dbReference type="NCBI Taxonomy" id="37621"/>
    <lineage>
        <taxon>Eukaryota</taxon>
        <taxon>Metazoa</taxon>
        <taxon>Ecdysozoa</taxon>
        <taxon>Scalidophora</taxon>
        <taxon>Priapulida</taxon>
        <taxon>Priapulimorpha</taxon>
        <taxon>Priapulimorphida</taxon>
        <taxon>Priapulidae</taxon>
        <taxon>Priapulus</taxon>
    </lineage>
</organism>
<keyword evidence="3" id="KW-0812">Transmembrane</keyword>
<evidence type="ECO:0000256" key="2">
    <source>
        <dbReference type="SAM" id="MobiDB-lite"/>
    </source>
</evidence>
<dbReference type="Proteomes" id="UP000695022">
    <property type="component" value="Unplaced"/>
</dbReference>
<reference evidence="5" key="1">
    <citation type="submission" date="2025-08" db="UniProtKB">
        <authorList>
            <consortium name="RefSeq"/>
        </authorList>
    </citation>
    <scope>IDENTIFICATION</scope>
</reference>
<proteinExistence type="predicted"/>
<dbReference type="GeneID" id="106819712"/>
<evidence type="ECO:0000256" key="1">
    <source>
        <dbReference type="ARBA" id="ARBA00022679"/>
    </source>
</evidence>
<evidence type="ECO:0000313" key="5">
    <source>
        <dbReference type="RefSeq" id="XP_014679797.1"/>
    </source>
</evidence>
<feature type="region of interest" description="Disordered" evidence="2">
    <location>
        <begin position="67"/>
        <end position="86"/>
    </location>
</feature>
<gene>
    <name evidence="5" type="primary">LOC106819712</name>
</gene>
<keyword evidence="4" id="KW-1185">Reference proteome</keyword>
<sequence>MWKNPADTIGLRNDKSLPEIWTTTIAIVAIAAFVTGLYAVGIVNVGIVNVQTPTRIRVVPFEKQQTTSPSAYSRRNETISRDLPRSCPPGRRRRLPDCIIVGAAKCGTYALLDYLSLNPLVVARRRIPIEINYFNVNYGRGVEWYARQMPCAADTEVVVEKSLYFGNASVPTLVADVTPDVRLLLVVCDPRTRSSTRAREP</sequence>
<dbReference type="InterPro" id="IPR027417">
    <property type="entry name" value="P-loop_NTPase"/>
</dbReference>
<keyword evidence="1" id="KW-0808">Transferase</keyword>
<evidence type="ECO:0000313" key="4">
    <source>
        <dbReference type="Proteomes" id="UP000695022"/>
    </source>
</evidence>
<feature type="compositionally biased region" description="Basic and acidic residues" evidence="2">
    <location>
        <begin position="74"/>
        <end position="84"/>
    </location>
</feature>
<dbReference type="InterPro" id="IPR037359">
    <property type="entry name" value="NST/OST"/>
</dbReference>
<dbReference type="SUPFAM" id="SSF52540">
    <property type="entry name" value="P-loop containing nucleoside triphosphate hydrolases"/>
    <property type="match status" value="1"/>
</dbReference>